<dbReference type="Gene3D" id="3.30.565.10">
    <property type="entry name" value="Histidine kinase-like ATPase, C-terminal domain"/>
    <property type="match status" value="1"/>
</dbReference>
<dbReference type="SMART" id="SM00387">
    <property type="entry name" value="HATPase_c"/>
    <property type="match status" value="1"/>
</dbReference>
<evidence type="ECO:0000256" key="7">
    <source>
        <dbReference type="ARBA" id="ARBA00022692"/>
    </source>
</evidence>
<dbReference type="InterPro" id="IPR003594">
    <property type="entry name" value="HATPase_dom"/>
</dbReference>
<reference evidence="18 19" key="1">
    <citation type="submission" date="2020-08" db="EMBL/GenBank/DDBJ databases">
        <title>Genome public.</title>
        <authorList>
            <person name="Liu C."/>
            <person name="Sun Q."/>
        </authorList>
    </citation>
    <scope>NUCLEOTIDE SEQUENCE [LARGE SCALE GENOMIC DNA]</scope>
    <source>
        <strain evidence="18 19">M2</strain>
    </source>
</reference>
<keyword evidence="12" id="KW-0902">Two-component regulatory system</keyword>
<dbReference type="InterPro" id="IPR005467">
    <property type="entry name" value="His_kinase_dom"/>
</dbReference>
<dbReference type="PANTHER" id="PTHR45528">
    <property type="entry name" value="SENSOR HISTIDINE KINASE CPXA"/>
    <property type="match status" value="1"/>
</dbReference>
<evidence type="ECO:0000256" key="5">
    <source>
        <dbReference type="ARBA" id="ARBA00022553"/>
    </source>
</evidence>
<feature type="domain" description="HAMP" evidence="17">
    <location>
        <begin position="216"/>
        <end position="268"/>
    </location>
</feature>
<accession>A0ABR7GPB0</accession>
<dbReference type="SMART" id="SM00304">
    <property type="entry name" value="HAMP"/>
    <property type="match status" value="1"/>
</dbReference>
<evidence type="ECO:0000256" key="1">
    <source>
        <dbReference type="ARBA" id="ARBA00000085"/>
    </source>
</evidence>
<evidence type="ECO:0000256" key="3">
    <source>
        <dbReference type="ARBA" id="ARBA00012438"/>
    </source>
</evidence>
<keyword evidence="8" id="KW-0547">Nucleotide-binding</keyword>
<evidence type="ECO:0000256" key="8">
    <source>
        <dbReference type="ARBA" id="ARBA00022741"/>
    </source>
</evidence>
<evidence type="ECO:0000256" key="9">
    <source>
        <dbReference type="ARBA" id="ARBA00022777"/>
    </source>
</evidence>
<dbReference type="RefSeq" id="WP_186970281.1">
    <property type="nucleotide sequence ID" value="NZ_JACOPK010000008.1"/>
</dbReference>
<dbReference type="InterPro" id="IPR003661">
    <property type="entry name" value="HisK_dim/P_dom"/>
</dbReference>
<name>A0ABR7GPB0_9FIRM</name>
<evidence type="ECO:0000313" key="18">
    <source>
        <dbReference type="EMBL" id="MBC5696123.1"/>
    </source>
</evidence>
<evidence type="ECO:0000259" key="16">
    <source>
        <dbReference type="PROSITE" id="PS50109"/>
    </source>
</evidence>
<keyword evidence="5" id="KW-0597">Phosphoprotein</keyword>
<keyword evidence="13 15" id="KW-0472">Membrane</keyword>
<dbReference type="Gene3D" id="6.10.340.10">
    <property type="match status" value="1"/>
</dbReference>
<keyword evidence="9 18" id="KW-0418">Kinase</keyword>
<dbReference type="SUPFAM" id="SSF47384">
    <property type="entry name" value="Homodimeric domain of signal transducing histidine kinase"/>
    <property type="match status" value="1"/>
</dbReference>
<keyword evidence="7 15" id="KW-0812">Transmembrane</keyword>
<keyword evidence="19" id="KW-1185">Reference proteome</keyword>
<evidence type="ECO:0000256" key="15">
    <source>
        <dbReference type="SAM" id="Phobius"/>
    </source>
</evidence>
<gene>
    <name evidence="18" type="ORF">H8S02_09215</name>
</gene>
<dbReference type="CDD" id="cd00075">
    <property type="entry name" value="HATPase"/>
    <property type="match status" value="1"/>
</dbReference>
<dbReference type="SUPFAM" id="SSF158472">
    <property type="entry name" value="HAMP domain-like"/>
    <property type="match status" value="1"/>
</dbReference>
<comment type="caution">
    <text evidence="18">The sequence shown here is derived from an EMBL/GenBank/DDBJ whole genome shotgun (WGS) entry which is preliminary data.</text>
</comment>
<protein>
    <recommendedName>
        <fullName evidence="3">histidine kinase</fullName>
        <ecNumber evidence="3">2.7.13.3</ecNumber>
    </recommendedName>
</protein>
<dbReference type="SUPFAM" id="SSF55874">
    <property type="entry name" value="ATPase domain of HSP90 chaperone/DNA topoisomerase II/histidine kinase"/>
    <property type="match status" value="1"/>
</dbReference>
<feature type="transmembrane region" description="Helical" evidence="15">
    <location>
        <begin position="189"/>
        <end position="209"/>
    </location>
</feature>
<feature type="compositionally biased region" description="Polar residues" evidence="14">
    <location>
        <begin position="9"/>
        <end position="18"/>
    </location>
</feature>
<proteinExistence type="predicted"/>
<keyword evidence="4" id="KW-1003">Cell membrane</keyword>
<keyword evidence="11 15" id="KW-1133">Transmembrane helix</keyword>
<comment type="subcellular location">
    <subcellularLocation>
        <location evidence="2">Cell membrane</location>
        <topology evidence="2">Multi-pass membrane protein</topology>
    </subcellularLocation>
</comment>
<evidence type="ECO:0000256" key="6">
    <source>
        <dbReference type="ARBA" id="ARBA00022679"/>
    </source>
</evidence>
<dbReference type="PROSITE" id="PS50109">
    <property type="entry name" value="HIS_KIN"/>
    <property type="match status" value="1"/>
</dbReference>
<evidence type="ECO:0000313" key="19">
    <source>
        <dbReference type="Proteomes" id="UP000641741"/>
    </source>
</evidence>
<evidence type="ECO:0000256" key="14">
    <source>
        <dbReference type="SAM" id="MobiDB-lite"/>
    </source>
</evidence>
<dbReference type="CDD" id="cd06225">
    <property type="entry name" value="HAMP"/>
    <property type="match status" value="1"/>
</dbReference>
<evidence type="ECO:0000256" key="11">
    <source>
        <dbReference type="ARBA" id="ARBA00022989"/>
    </source>
</evidence>
<dbReference type="Proteomes" id="UP000641741">
    <property type="component" value="Unassembled WGS sequence"/>
</dbReference>
<keyword evidence="10" id="KW-0067">ATP-binding</keyword>
<keyword evidence="6" id="KW-0808">Transferase</keyword>
<sequence>MTDRKKSKQSAPRPQSETPKVLHSPGGIRGRWMMNSLSFVLVILAAVMILISVGVSGYYYATVRDNLVSRAVTASDTFRKYFTDTYDQFYTQAESTVTTFSEQDKLEQQFLDANGRILLSTSGLSGGGLASTEDATQALATQKTSVFTGRDPLSDERVMSVTAPLLSSRGDLVGGVRFISSLRVVERQIWIIIGVSLLACLVFLIFVVASNSYFIRSIVDPVLKINNIAKEIAAGRYGVRLQKTYDDEIGELCDTINYMSDEINRAERMKNDFISSVSHELRTPLTAIGGWSETLLAGGGEDPEEVMQGLTIIQKEAGRLTRMVEELLDFARIESGRMKLEVENFDLSIELYEAVYMYENLLQKSGIRLNYDEDVEANYFVNGDRHRMKQVFLNILDNAAKYGGDGKRIDIRLVRDGGNLVATVRDYGQGIPEAELPFVKEKFYKGSSKQRGSGIGLAVTEEIVVLHGGTLDIASAVGEGTTVTVTLPSAKAEEALGITGAPSRTEEEP</sequence>
<dbReference type="Pfam" id="PF02518">
    <property type="entry name" value="HATPase_c"/>
    <property type="match status" value="1"/>
</dbReference>
<dbReference type="PANTHER" id="PTHR45528:SF1">
    <property type="entry name" value="SENSOR HISTIDINE KINASE CPXA"/>
    <property type="match status" value="1"/>
</dbReference>
<evidence type="ECO:0000256" key="12">
    <source>
        <dbReference type="ARBA" id="ARBA00023012"/>
    </source>
</evidence>
<comment type="catalytic activity">
    <reaction evidence="1">
        <text>ATP + protein L-histidine = ADP + protein N-phospho-L-histidine.</text>
        <dbReference type="EC" id="2.7.13.3"/>
    </reaction>
</comment>
<feature type="transmembrane region" description="Helical" evidence="15">
    <location>
        <begin position="39"/>
        <end position="61"/>
    </location>
</feature>
<dbReference type="Pfam" id="PF00672">
    <property type="entry name" value="HAMP"/>
    <property type="match status" value="1"/>
</dbReference>
<dbReference type="EC" id="2.7.13.3" evidence="3"/>
<dbReference type="InterPro" id="IPR050398">
    <property type="entry name" value="HssS/ArlS-like"/>
</dbReference>
<dbReference type="PROSITE" id="PS50885">
    <property type="entry name" value="HAMP"/>
    <property type="match status" value="1"/>
</dbReference>
<dbReference type="InterPro" id="IPR036097">
    <property type="entry name" value="HisK_dim/P_sf"/>
</dbReference>
<dbReference type="InterPro" id="IPR004358">
    <property type="entry name" value="Sig_transdc_His_kin-like_C"/>
</dbReference>
<evidence type="ECO:0000256" key="4">
    <source>
        <dbReference type="ARBA" id="ARBA00022475"/>
    </source>
</evidence>
<dbReference type="SMART" id="SM00388">
    <property type="entry name" value="HisKA"/>
    <property type="match status" value="1"/>
</dbReference>
<evidence type="ECO:0000259" key="17">
    <source>
        <dbReference type="PROSITE" id="PS50885"/>
    </source>
</evidence>
<evidence type="ECO:0000256" key="10">
    <source>
        <dbReference type="ARBA" id="ARBA00022840"/>
    </source>
</evidence>
<dbReference type="PRINTS" id="PR00344">
    <property type="entry name" value="BCTRLSENSOR"/>
</dbReference>
<dbReference type="InterPro" id="IPR036890">
    <property type="entry name" value="HATPase_C_sf"/>
</dbReference>
<evidence type="ECO:0000256" key="13">
    <source>
        <dbReference type="ARBA" id="ARBA00023136"/>
    </source>
</evidence>
<feature type="region of interest" description="Disordered" evidence="14">
    <location>
        <begin position="1"/>
        <end position="24"/>
    </location>
</feature>
<dbReference type="CDD" id="cd00082">
    <property type="entry name" value="HisKA"/>
    <property type="match status" value="1"/>
</dbReference>
<organism evidence="18 19">
    <name type="scientific">Agathobaculum hominis</name>
    <dbReference type="NCBI Taxonomy" id="2763014"/>
    <lineage>
        <taxon>Bacteria</taxon>
        <taxon>Bacillati</taxon>
        <taxon>Bacillota</taxon>
        <taxon>Clostridia</taxon>
        <taxon>Eubacteriales</taxon>
        <taxon>Butyricicoccaceae</taxon>
        <taxon>Agathobaculum</taxon>
    </lineage>
</organism>
<dbReference type="EMBL" id="JACOPK010000008">
    <property type="protein sequence ID" value="MBC5696123.1"/>
    <property type="molecule type" value="Genomic_DNA"/>
</dbReference>
<evidence type="ECO:0000256" key="2">
    <source>
        <dbReference type="ARBA" id="ARBA00004651"/>
    </source>
</evidence>
<dbReference type="GO" id="GO:0016301">
    <property type="term" value="F:kinase activity"/>
    <property type="evidence" value="ECO:0007669"/>
    <property type="project" value="UniProtKB-KW"/>
</dbReference>
<dbReference type="Pfam" id="PF00512">
    <property type="entry name" value="HisKA"/>
    <property type="match status" value="1"/>
</dbReference>
<feature type="domain" description="Histidine kinase" evidence="16">
    <location>
        <begin position="276"/>
        <end position="491"/>
    </location>
</feature>
<dbReference type="InterPro" id="IPR003660">
    <property type="entry name" value="HAMP_dom"/>
</dbReference>
<dbReference type="Gene3D" id="1.10.287.130">
    <property type="match status" value="1"/>
</dbReference>